<protein>
    <recommendedName>
        <fullName evidence="2">NACHT domain-containing protein</fullName>
    </recommendedName>
</protein>
<dbReference type="Proteomes" id="UP000807342">
    <property type="component" value="Unassembled WGS sequence"/>
</dbReference>
<accession>A0A9P5X9K2</accession>
<dbReference type="InterPro" id="IPR056884">
    <property type="entry name" value="NPHP3-like_N"/>
</dbReference>
<dbReference type="EMBL" id="MU151293">
    <property type="protein sequence ID" value="KAF9445580.1"/>
    <property type="molecule type" value="Genomic_DNA"/>
</dbReference>
<gene>
    <name evidence="3" type="ORF">P691DRAFT_805499</name>
</gene>
<dbReference type="AlphaFoldDB" id="A0A9P5X9K2"/>
<dbReference type="SUPFAM" id="SSF52540">
    <property type="entry name" value="P-loop containing nucleoside triphosphate hydrolases"/>
    <property type="match status" value="1"/>
</dbReference>
<feature type="domain" description="NACHT" evidence="2">
    <location>
        <begin position="143"/>
        <end position="261"/>
    </location>
</feature>
<organism evidence="3 4">
    <name type="scientific">Macrolepiota fuliginosa MF-IS2</name>
    <dbReference type="NCBI Taxonomy" id="1400762"/>
    <lineage>
        <taxon>Eukaryota</taxon>
        <taxon>Fungi</taxon>
        <taxon>Dikarya</taxon>
        <taxon>Basidiomycota</taxon>
        <taxon>Agaricomycotina</taxon>
        <taxon>Agaricomycetes</taxon>
        <taxon>Agaricomycetidae</taxon>
        <taxon>Agaricales</taxon>
        <taxon>Agaricineae</taxon>
        <taxon>Agaricaceae</taxon>
        <taxon>Macrolepiota</taxon>
    </lineage>
</organism>
<name>A0A9P5X9K2_9AGAR</name>
<reference evidence="3" key="1">
    <citation type="submission" date="2020-11" db="EMBL/GenBank/DDBJ databases">
        <authorList>
            <consortium name="DOE Joint Genome Institute"/>
            <person name="Ahrendt S."/>
            <person name="Riley R."/>
            <person name="Andreopoulos W."/>
            <person name="Labutti K."/>
            <person name="Pangilinan J."/>
            <person name="Ruiz-Duenas F.J."/>
            <person name="Barrasa J.M."/>
            <person name="Sanchez-Garcia M."/>
            <person name="Camarero S."/>
            <person name="Miyauchi S."/>
            <person name="Serrano A."/>
            <person name="Linde D."/>
            <person name="Babiker R."/>
            <person name="Drula E."/>
            <person name="Ayuso-Fernandez I."/>
            <person name="Pacheco R."/>
            <person name="Padilla G."/>
            <person name="Ferreira P."/>
            <person name="Barriuso J."/>
            <person name="Kellner H."/>
            <person name="Castanera R."/>
            <person name="Alfaro M."/>
            <person name="Ramirez L."/>
            <person name="Pisabarro A.G."/>
            <person name="Kuo A."/>
            <person name="Tritt A."/>
            <person name="Lipzen A."/>
            <person name="He G."/>
            <person name="Yan M."/>
            <person name="Ng V."/>
            <person name="Cullen D."/>
            <person name="Martin F."/>
            <person name="Rosso M.-N."/>
            <person name="Henrissat B."/>
            <person name="Hibbett D."/>
            <person name="Martinez A.T."/>
            <person name="Grigoriev I.V."/>
        </authorList>
    </citation>
    <scope>NUCLEOTIDE SEQUENCE</scope>
    <source>
        <strain evidence="3">MF-IS2</strain>
    </source>
</reference>
<evidence type="ECO:0000256" key="1">
    <source>
        <dbReference type="ARBA" id="ARBA00022737"/>
    </source>
</evidence>
<dbReference type="PANTHER" id="PTHR10039">
    <property type="entry name" value="AMELOGENIN"/>
    <property type="match status" value="1"/>
</dbReference>
<evidence type="ECO:0000313" key="4">
    <source>
        <dbReference type="Proteomes" id="UP000807342"/>
    </source>
</evidence>
<proteinExistence type="predicted"/>
<evidence type="ECO:0000313" key="3">
    <source>
        <dbReference type="EMBL" id="KAF9445580.1"/>
    </source>
</evidence>
<dbReference type="PANTHER" id="PTHR10039:SF17">
    <property type="entry name" value="FUNGAL STAND N-TERMINAL GOODBYE DOMAIN-CONTAINING PROTEIN-RELATED"/>
    <property type="match status" value="1"/>
</dbReference>
<sequence>MNVRTSLRSPAIVDQLILSDLVIASPSAGELIFGSYKPNAYKQTAMTSSQYGHFGTKGPFAGAHNFEMYKTKLIDRSCNHNYFIQGGTRYLRSVLDHLLAAGTPEAWLDAGARHPPPKCHPGSRRTIKRKLEEWIFKLYHQQKIVWLRGSAGVGKSAIAQTFAELARERGRLGAAYFFFALDDRRSHPLRLVPSLAFQLAVLNEPYKQALTHLLATDPSILYAALHIQFQKLIIDPFSLLASHSQQATEEPYLVIIDGLDECNDERAQCELVQLINGAAQRKDVPLLWLVCSRPESHLKYTFSRPDYSILYDQQELPIDDETREDVDRYLRDSFKNILASHRHVIAVPQDGCWPRQDDFDVISRASSGLFVFASAVVRVVDDSSISDPKIQLKSLLTMLKDFDDIGVRNPLQALDIFYTRILSKVPEHILPLSTHILGFYIYQDHLGLRYLTAGCIQFYCGIEEGDFVSAMQKLHSVVKVPSPEDAPENQLSFYHRSFSDHLRSRRRSGKYHLPLEKFLSTFATNGLRVYNQILAWQRPNLVAFEEHAHSRTLLDKWSSRTNLTLPELEAEVGVEALGSLSRVERDTDYFEVIRRFNFSLLEDGYDVKRFLEAAIHQDWNTNIGKGFIRTNAIDEVTDSQLFRHLSVLTGGKSIRPIDITCAEPLGGLKPYIMEYAILGEGSKSCLICLYGKNARDYHAISLKAQAPPSTNEISKFRRWEKEIRR</sequence>
<dbReference type="PROSITE" id="PS50837">
    <property type="entry name" value="NACHT"/>
    <property type="match status" value="1"/>
</dbReference>
<evidence type="ECO:0000259" key="2">
    <source>
        <dbReference type="PROSITE" id="PS50837"/>
    </source>
</evidence>
<keyword evidence="4" id="KW-1185">Reference proteome</keyword>
<comment type="caution">
    <text evidence="3">The sequence shown here is derived from an EMBL/GenBank/DDBJ whole genome shotgun (WGS) entry which is preliminary data.</text>
</comment>
<dbReference type="InterPro" id="IPR007111">
    <property type="entry name" value="NACHT_NTPase"/>
</dbReference>
<dbReference type="Pfam" id="PF24883">
    <property type="entry name" value="NPHP3_N"/>
    <property type="match status" value="1"/>
</dbReference>
<keyword evidence="1" id="KW-0677">Repeat</keyword>
<dbReference type="InterPro" id="IPR027417">
    <property type="entry name" value="P-loop_NTPase"/>
</dbReference>
<dbReference type="OrthoDB" id="7464126at2759"/>
<dbReference type="Gene3D" id="3.40.50.300">
    <property type="entry name" value="P-loop containing nucleotide triphosphate hydrolases"/>
    <property type="match status" value="1"/>
</dbReference>